<sequence length="162" mass="18432">MSKSYQHEIPLARVNITLDVESNGSKSKKELPMKLLMLGDFSHGQALGPISRRERVNINKQNFNHILASLAPKLKLSVKNQLSDEPDDLNVALEIRSLQDFKPEHIVEQVPKLQRLMAMRNLLKDLKSSVIDNQAFRKALEKIMQNSNEAQKLLSHLSKDTL</sequence>
<reference evidence="1" key="1">
    <citation type="journal article" date="2014" name="Int. J. Syst. Evol. Microbiol.">
        <title>Complete genome sequence of Corynebacterium casei LMG S-19264T (=DSM 44701T), isolated from a smear-ripened cheese.</title>
        <authorList>
            <consortium name="US DOE Joint Genome Institute (JGI-PGF)"/>
            <person name="Walter F."/>
            <person name="Albersmeier A."/>
            <person name="Kalinowski J."/>
            <person name="Ruckert C."/>
        </authorList>
    </citation>
    <scope>NUCLEOTIDE SEQUENCE</scope>
    <source>
        <strain evidence="1">JCM 13919</strain>
    </source>
</reference>
<dbReference type="InterPro" id="IPR008312">
    <property type="entry name" value="T6SS_TssB1"/>
</dbReference>
<dbReference type="OrthoDB" id="9789942at2"/>
<reference evidence="1" key="2">
    <citation type="submission" date="2020-09" db="EMBL/GenBank/DDBJ databases">
        <authorList>
            <person name="Sun Q."/>
            <person name="Ohkuma M."/>
        </authorList>
    </citation>
    <scope>NUCLEOTIDE SEQUENCE</scope>
    <source>
        <strain evidence="1">JCM 13919</strain>
    </source>
</reference>
<comment type="caution">
    <text evidence="1">The sequence shown here is derived from an EMBL/GenBank/DDBJ whole genome shotgun (WGS) entry which is preliminary data.</text>
</comment>
<keyword evidence="2" id="KW-1185">Reference proteome</keyword>
<dbReference type="Pfam" id="PF05591">
    <property type="entry name" value="T6SS_VipA"/>
    <property type="match status" value="1"/>
</dbReference>
<protein>
    <submittedName>
        <fullName evidence="1">Type VI secretion system-associated protein</fullName>
    </submittedName>
</protein>
<dbReference type="NCBIfam" id="TIGR03358">
    <property type="entry name" value="VI_chp_5"/>
    <property type="match status" value="1"/>
</dbReference>
<dbReference type="AlphaFoldDB" id="A0A917ND87"/>
<proteinExistence type="predicted"/>
<dbReference type="Proteomes" id="UP000630149">
    <property type="component" value="Unassembled WGS sequence"/>
</dbReference>
<accession>A0A917ND87</accession>
<dbReference type="RefSeq" id="WP_131777097.1">
    <property type="nucleotide sequence ID" value="NZ_BMOB01000008.1"/>
</dbReference>
<evidence type="ECO:0000313" key="1">
    <source>
        <dbReference type="EMBL" id="GGI89834.1"/>
    </source>
</evidence>
<name>A0A917ND87_9GAMM</name>
<dbReference type="PANTHER" id="PTHR35850:SF2">
    <property type="entry name" value="TYPE VI SECRETION SYSTEM CONTRACTILE SHEATH SMALL SUBUNIT"/>
    <property type="match status" value="1"/>
</dbReference>
<evidence type="ECO:0000313" key="2">
    <source>
        <dbReference type="Proteomes" id="UP000630149"/>
    </source>
</evidence>
<organism evidence="1 2">
    <name type="scientific">Legionella impletisoli</name>
    <dbReference type="NCBI Taxonomy" id="343510"/>
    <lineage>
        <taxon>Bacteria</taxon>
        <taxon>Pseudomonadati</taxon>
        <taxon>Pseudomonadota</taxon>
        <taxon>Gammaproteobacteria</taxon>
        <taxon>Legionellales</taxon>
        <taxon>Legionellaceae</taxon>
        <taxon>Legionella</taxon>
    </lineage>
</organism>
<dbReference type="EMBL" id="BMOB01000008">
    <property type="protein sequence ID" value="GGI89834.1"/>
    <property type="molecule type" value="Genomic_DNA"/>
</dbReference>
<dbReference type="PANTHER" id="PTHR35850">
    <property type="entry name" value="CYTOPLASMIC PROTEIN-RELATED"/>
    <property type="match status" value="1"/>
</dbReference>
<gene>
    <name evidence="1" type="ORF">GCM10007966_18180</name>
</gene>